<evidence type="ECO:0000313" key="2">
    <source>
        <dbReference type="EMBL" id="CAH2073559.1"/>
    </source>
</evidence>
<dbReference type="Proteomes" id="UP000836841">
    <property type="component" value="Chromosome 6"/>
</dbReference>
<sequence length="94" mass="10565">MAIKEETKESCRSRAVVPCVSKKNPRQHQRAEDVLTHQRLLKLAENPATRHVFEVRGVQVFPTLNEHSADADPSDPAVKEDAQGSYHSSRQGYV</sequence>
<evidence type="ECO:0000256" key="1">
    <source>
        <dbReference type="SAM" id="MobiDB-lite"/>
    </source>
</evidence>
<protein>
    <submittedName>
        <fullName evidence="2">Uncharacterized protein</fullName>
    </submittedName>
</protein>
<proteinExistence type="predicted"/>
<dbReference type="EMBL" id="OU466862">
    <property type="protein sequence ID" value="CAH2073559.1"/>
    <property type="molecule type" value="Genomic_DNA"/>
</dbReference>
<reference evidence="2 3" key="1">
    <citation type="submission" date="2022-03" db="EMBL/GenBank/DDBJ databases">
        <authorList>
            <person name="Nunn A."/>
            <person name="Chopra R."/>
            <person name="Nunn A."/>
            <person name="Contreras Garrido A."/>
        </authorList>
    </citation>
    <scope>NUCLEOTIDE SEQUENCE [LARGE SCALE GENOMIC DNA]</scope>
</reference>
<name>A0AAU9SZD3_THLAR</name>
<feature type="compositionally biased region" description="Polar residues" evidence="1">
    <location>
        <begin position="85"/>
        <end position="94"/>
    </location>
</feature>
<organism evidence="2 3">
    <name type="scientific">Thlaspi arvense</name>
    <name type="common">Field penny-cress</name>
    <dbReference type="NCBI Taxonomy" id="13288"/>
    <lineage>
        <taxon>Eukaryota</taxon>
        <taxon>Viridiplantae</taxon>
        <taxon>Streptophyta</taxon>
        <taxon>Embryophyta</taxon>
        <taxon>Tracheophyta</taxon>
        <taxon>Spermatophyta</taxon>
        <taxon>Magnoliopsida</taxon>
        <taxon>eudicotyledons</taxon>
        <taxon>Gunneridae</taxon>
        <taxon>Pentapetalae</taxon>
        <taxon>rosids</taxon>
        <taxon>malvids</taxon>
        <taxon>Brassicales</taxon>
        <taxon>Brassicaceae</taxon>
        <taxon>Thlaspideae</taxon>
        <taxon>Thlaspi</taxon>
    </lineage>
</organism>
<gene>
    <name evidence="2" type="ORF">TAV2_LOCUS20192</name>
</gene>
<feature type="region of interest" description="Disordered" evidence="1">
    <location>
        <begin position="64"/>
        <end position="94"/>
    </location>
</feature>
<evidence type="ECO:0000313" key="3">
    <source>
        <dbReference type="Proteomes" id="UP000836841"/>
    </source>
</evidence>
<keyword evidence="3" id="KW-1185">Reference proteome</keyword>
<dbReference type="AlphaFoldDB" id="A0AAU9SZD3"/>
<accession>A0AAU9SZD3</accession>